<organism evidence="2 3">
    <name type="scientific">Ranatra chinensis</name>
    <dbReference type="NCBI Taxonomy" id="642074"/>
    <lineage>
        <taxon>Eukaryota</taxon>
        <taxon>Metazoa</taxon>
        <taxon>Ecdysozoa</taxon>
        <taxon>Arthropoda</taxon>
        <taxon>Hexapoda</taxon>
        <taxon>Insecta</taxon>
        <taxon>Pterygota</taxon>
        <taxon>Neoptera</taxon>
        <taxon>Paraneoptera</taxon>
        <taxon>Hemiptera</taxon>
        <taxon>Heteroptera</taxon>
        <taxon>Panheteroptera</taxon>
        <taxon>Nepomorpha</taxon>
        <taxon>Nepidae</taxon>
        <taxon>Ranatrinae</taxon>
        <taxon>Ranatra</taxon>
    </lineage>
</organism>
<accession>A0ABD0YVM5</accession>
<sequence>MFHKNKTQETTEKACLHKNLKRYPVFEATVLSALRCEFVGTALISEFERKSGSVWNDWMKLGPHIRDDYDAPCDEIWDPDSTAEDLFGPTNSEQETTDHSKYTFIHDAFQNSEKFSYFPLRDNYNLIIRESKLTITNSVIVISGWVRYARVTFESNLVERHGPIKLYRYMQRIECPRGNKNTIAKYRFLYGECWTRGVRRGDEGPVRGLGGNSREEEQKRVEKKRKRTRRETTEKKSGREGAKRGRRVEEETCASDRTGSRVTTADLLGACTAYSCLHRLEQPAPDTTRKLNR</sequence>
<proteinExistence type="predicted"/>
<evidence type="ECO:0000256" key="1">
    <source>
        <dbReference type="SAM" id="MobiDB-lite"/>
    </source>
</evidence>
<evidence type="ECO:0008006" key="4">
    <source>
        <dbReference type="Google" id="ProtNLM"/>
    </source>
</evidence>
<gene>
    <name evidence="2" type="ORF">AAG570_001633</name>
</gene>
<comment type="caution">
    <text evidence="2">The sequence shown here is derived from an EMBL/GenBank/DDBJ whole genome shotgun (WGS) entry which is preliminary data.</text>
</comment>
<dbReference type="EMBL" id="JBFDAA010000011">
    <property type="protein sequence ID" value="KAL1123863.1"/>
    <property type="molecule type" value="Genomic_DNA"/>
</dbReference>
<evidence type="ECO:0000313" key="2">
    <source>
        <dbReference type="EMBL" id="KAL1123863.1"/>
    </source>
</evidence>
<name>A0ABD0YVM5_9HEMI</name>
<feature type="compositionally biased region" description="Basic and acidic residues" evidence="1">
    <location>
        <begin position="230"/>
        <end position="250"/>
    </location>
</feature>
<protein>
    <recommendedName>
        <fullName evidence="4">VASt domain-containing protein</fullName>
    </recommendedName>
</protein>
<dbReference type="AlphaFoldDB" id="A0ABD0YVM5"/>
<evidence type="ECO:0000313" key="3">
    <source>
        <dbReference type="Proteomes" id="UP001558652"/>
    </source>
</evidence>
<keyword evidence="3" id="KW-1185">Reference proteome</keyword>
<dbReference type="Proteomes" id="UP001558652">
    <property type="component" value="Unassembled WGS sequence"/>
</dbReference>
<feature type="region of interest" description="Disordered" evidence="1">
    <location>
        <begin position="204"/>
        <end position="259"/>
    </location>
</feature>
<reference evidence="2 3" key="1">
    <citation type="submission" date="2024-07" db="EMBL/GenBank/DDBJ databases">
        <title>Chromosome-level genome assembly of the water stick insect Ranatra chinensis (Heteroptera: Nepidae).</title>
        <authorList>
            <person name="Liu X."/>
        </authorList>
    </citation>
    <scope>NUCLEOTIDE SEQUENCE [LARGE SCALE GENOMIC DNA]</scope>
    <source>
        <strain evidence="2">Cailab_2021Rc</strain>
        <tissue evidence="2">Muscle</tissue>
    </source>
</reference>